<accession>A0ACB5U5K9</accession>
<reference evidence="1" key="1">
    <citation type="submission" date="2023-04" db="EMBL/GenBank/DDBJ databases">
        <title>Ambrosiozyma monospora NBRC 10751.</title>
        <authorList>
            <person name="Ichikawa N."/>
            <person name="Sato H."/>
            <person name="Tonouchi N."/>
        </authorList>
    </citation>
    <scope>NUCLEOTIDE SEQUENCE</scope>
    <source>
        <strain evidence="1">NBRC 10751</strain>
    </source>
</reference>
<proteinExistence type="predicted"/>
<comment type="caution">
    <text evidence="1">The sequence shown here is derived from an EMBL/GenBank/DDBJ whole genome shotgun (WGS) entry which is preliminary data.</text>
</comment>
<dbReference type="Proteomes" id="UP001165064">
    <property type="component" value="Unassembled WGS sequence"/>
</dbReference>
<sequence length="131" mass="13524">MPDIPSSINSGDYATIQLEYMALEDSSNVTHYACSDVVFVEESVFKVSTLALSCFNATDNDYYSYSDFADEDATSTTATTGTAATTATTTQDSTSATSSASSSSSGIGATMKTVSTIGAGALVVFVLNLVN</sequence>
<gene>
    <name evidence="1" type="ORF">Amon02_001155800</name>
</gene>
<name>A0ACB5U5K9_AMBMO</name>
<evidence type="ECO:0000313" key="1">
    <source>
        <dbReference type="EMBL" id="GMF02740.1"/>
    </source>
</evidence>
<dbReference type="EMBL" id="BSXS01012641">
    <property type="protein sequence ID" value="GMF02740.1"/>
    <property type="molecule type" value="Genomic_DNA"/>
</dbReference>
<evidence type="ECO:0000313" key="2">
    <source>
        <dbReference type="Proteomes" id="UP001165064"/>
    </source>
</evidence>
<organism evidence="1 2">
    <name type="scientific">Ambrosiozyma monospora</name>
    <name type="common">Yeast</name>
    <name type="synonym">Endomycopsis monosporus</name>
    <dbReference type="NCBI Taxonomy" id="43982"/>
    <lineage>
        <taxon>Eukaryota</taxon>
        <taxon>Fungi</taxon>
        <taxon>Dikarya</taxon>
        <taxon>Ascomycota</taxon>
        <taxon>Saccharomycotina</taxon>
        <taxon>Pichiomycetes</taxon>
        <taxon>Pichiales</taxon>
        <taxon>Pichiaceae</taxon>
        <taxon>Ambrosiozyma</taxon>
    </lineage>
</organism>
<protein>
    <submittedName>
        <fullName evidence="1">Unnamed protein product</fullName>
    </submittedName>
</protein>
<keyword evidence="2" id="KW-1185">Reference proteome</keyword>